<organism evidence="2 3">
    <name type="scientific">Tulasnella calospora MUT 4182</name>
    <dbReference type="NCBI Taxonomy" id="1051891"/>
    <lineage>
        <taxon>Eukaryota</taxon>
        <taxon>Fungi</taxon>
        <taxon>Dikarya</taxon>
        <taxon>Basidiomycota</taxon>
        <taxon>Agaricomycotina</taxon>
        <taxon>Agaricomycetes</taxon>
        <taxon>Cantharellales</taxon>
        <taxon>Tulasnellaceae</taxon>
        <taxon>Tulasnella</taxon>
    </lineage>
</organism>
<feature type="non-terminal residue" evidence="2">
    <location>
        <position position="163"/>
    </location>
</feature>
<evidence type="ECO:0000259" key="1">
    <source>
        <dbReference type="PROSITE" id="PS50011"/>
    </source>
</evidence>
<feature type="domain" description="Protein kinase" evidence="1">
    <location>
        <begin position="1"/>
        <end position="163"/>
    </location>
</feature>
<dbReference type="PANTHER" id="PTHR23257">
    <property type="entry name" value="SERINE-THREONINE PROTEIN KINASE"/>
    <property type="match status" value="1"/>
</dbReference>
<sequence>REAEFLVGLCHPNIVELEGFVEDLSRDIIWLVFSWEYNGDLRSFLVSQDWEIPERISLIDDVTRGVEYLHKQKPPICHGDLKSPNILVNQANHAVITDFGSAQQALPLLETTFCATSNTITLTGNKYTIRWAAPELLMGDEPIASLWSDIWAVGWVSYEVKLG</sequence>
<dbReference type="OrthoDB" id="346907at2759"/>
<reference evidence="3" key="2">
    <citation type="submission" date="2015-01" db="EMBL/GenBank/DDBJ databases">
        <title>Evolutionary Origins and Diversification of the Mycorrhizal Mutualists.</title>
        <authorList>
            <consortium name="DOE Joint Genome Institute"/>
            <consortium name="Mycorrhizal Genomics Consortium"/>
            <person name="Kohler A."/>
            <person name="Kuo A."/>
            <person name="Nagy L.G."/>
            <person name="Floudas D."/>
            <person name="Copeland A."/>
            <person name="Barry K.W."/>
            <person name="Cichocki N."/>
            <person name="Veneault-Fourrey C."/>
            <person name="LaButti K."/>
            <person name="Lindquist E.A."/>
            <person name="Lipzen A."/>
            <person name="Lundell T."/>
            <person name="Morin E."/>
            <person name="Murat C."/>
            <person name="Riley R."/>
            <person name="Ohm R."/>
            <person name="Sun H."/>
            <person name="Tunlid A."/>
            <person name="Henrissat B."/>
            <person name="Grigoriev I.V."/>
            <person name="Hibbett D.S."/>
            <person name="Martin F."/>
        </authorList>
    </citation>
    <scope>NUCLEOTIDE SEQUENCE [LARGE SCALE GENOMIC DNA]</scope>
    <source>
        <strain evidence="3">MUT 4182</strain>
    </source>
</reference>
<dbReference type="GO" id="GO:0004672">
    <property type="term" value="F:protein kinase activity"/>
    <property type="evidence" value="ECO:0007669"/>
    <property type="project" value="InterPro"/>
</dbReference>
<gene>
    <name evidence="2" type="ORF">M407DRAFT_58681</name>
</gene>
<evidence type="ECO:0000313" key="2">
    <source>
        <dbReference type="EMBL" id="KIO18658.1"/>
    </source>
</evidence>
<evidence type="ECO:0000313" key="3">
    <source>
        <dbReference type="Proteomes" id="UP000054248"/>
    </source>
</evidence>
<dbReference type="SUPFAM" id="SSF56112">
    <property type="entry name" value="Protein kinase-like (PK-like)"/>
    <property type="match status" value="1"/>
</dbReference>
<dbReference type="Pfam" id="PF00069">
    <property type="entry name" value="Pkinase"/>
    <property type="match status" value="1"/>
</dbReference>
<dbReference type="PROSITE" id="PS50011">
    <property type="entry name" value="PROTEIN_KINASE_DOM"/>
    <property type="match status" value="1"/>
</dbReference>
<dbReference type="InterPro" id="IPR011009">
    <property type="entry name" value="Kinase-like_dom_sf"/>
</dbReference>
<proteinExistence type="predicted"/>
<accession>A0A0C3KB47</accession>
<protein>
    <recommendedName>
        <fullName evidence="1">Protein kinase domain-containing protein</fullName>
    </recommendedName>
</protein>
<dbReference type="HOGENOM" id="CLU_000288_7_18_1"/>
<feature type="non-terminal residue" evidence="2">
    <location>
        <position position="1"/>
    </location>
</feature>
<dbReference type="PROSITE" id="PS00108">
    <property type="entry name" value="PROTEIN_KINASE_ST"/>
    <property type="match status" value="1"/>
</dbReference>
<dbReference type="EMBL" id="KN823271">
    <property type="protein sequence ID" value="KIO18658.1"/>
    <property type="molecule type" value="Genomic_DNA"/>
</dbReference>
<dbReference type="GO" id="GO:0005737">
    <property type="term" value="C:cytoplasm"/>
    <property type="evidence" value="ECO:0007669"/>
    <property type="project" value="TreeGrafter"/>
</dbReference>
<dbReference type="GO" id="GO:0007165">
    <property type="term" value="P:signal transduction"/>
    <property type="evidence" value="ECO:0007669"/>
    <property type="project" value="TreeGrafter"/>
</dbReference>
<dbReference type="Gene3D" id="1.10.510.10">
    <property type="entry name" value="Transferase(Phosphotransferase) domain 1"/>
    <property type="match status" value="1"/>
</dbReference>
<dbReference type="InterPro" id="IPR000719">
    <property type="entry name" value="Prot_kinase_dom"/>
</dbReference>
<dbReference type="AlphaFoldDB" id="A0A0C3KB47"/>
<name>A0A0C3KB47_9AGAM</name>
<dbReference type="Proteomes" id="UP000054248">
    <property type="component" value="Unassembled WGS sequence"/>
</dbReference>
<dbReference type="InterPro" id="IPR050167">
    <property type="entry name" value="Ser_Thr_protein_kinase"/>
</dbReference>
<dbReference type="SMART" id="SM00220">
    <property type="entry name" value="S_TKc"/>
    <property type="match status" value="1"/>
</dbReference>
<dbReference type="InterPro" id="IPR008271">
    <property type="entry name" value="Ser/Thr_kinase_AS"/>
</dbReference>
<keyword evidence="3" id="KW-1185">Reference proteome</keyword>
<reference evidence="2 3" key="1">
    <citation type="submission" date="2014-04" db="EMBL/GenBank/DDBJ databases">
        <authorList>
            <consortium name="DOE Joint Genome Institute"/>
            <person name="Kuo A."/>
            <person name="Girlanda M."/>
            <person name="Perotto S."/>
            <person name="Kohler A."/>
            <person name="Nagy L.G."/>
            <person name="Floudas D."/>
            <person name="Copeland A."/>
            <person name="Barry K.W."/>
            <person name="Cichocki N."/>
            <person name="Veneault-Fourrey C."/>
            <person name="LaButti K."/>
            <person name="Lindquist E.A."/>
            <person name="Lipzen A."/>
            <person name="Lundell T."/>
            <person name="Morin E."/>
            <person name="Murat C."/>
            <person name="Sun H."/>
            <person name="Tunlid A."/>
            <person name="Henrissat B."/>
            <person name="Grigoriev I.V."/>
            <person name="Hibbett D.S."/>
            <person name="Martin F."/>
            <person name="Nordberg H.P."/>
            <person name="Cantor M.N."/>
            <person name="Hua S.X."/>
        </authorList>
    </citation>
    <scope>NUCLEOTIDE SEQUENCE [LARGE SCALE GENOMIC DNA]</scope>
    <source>
        <strain evidence="2 3">MUT 4182</strain>
    </source>
</reference>
<dbReference type="GO" id="GO:0005524">
    <property type="term" value="F:ATP binding"/>
    <property type="evidence" value="ECO:0007669"/>
    <property type="project" value="InterPro"/>
</dbReference>